<gene>
    <name evidence="2" type="ORF">Dda_3475</name>
</gene>
<feature type="compositionally biased region" description="Low complexity" evidence="1">
    <location>
        <begin position="379"/>
        <end position="399"/>
    </location>
</feature>
<sequence length="580" mass="63537">MADPAQYMEGSPMATTPSPPAESSRELRQETPPSEPAKQASPTALSVNAESAELRSRRHVTFIDELDIEHEDTLASLSHDSGISSGSSSPSEPQTGIEDTSGEETPRATLKPVESETTTLFFPPLRLPSPAESDSLYSSPPFKSSSQLLPLLSAEDIGIAPFPPKGTISRDIGIAPFPPKGTVSRAWTARDILEQHGNDIASVLDAPDISSTEERHKLTMKVVRTYPRASFEVLPECPDWSLIRIVGSRIRPGSDPKIIEYCGSYVLKTPDSEYKNLKWHTFDELNTPWGIRVLRIFHAQNPFKLKDKRIDGPGLVEWMGERSEWFNGVDPGEEEQAIKDAYHLIREIERQEQEEWDSGSEDGSTETKIPSRPEEQPRSSESGSASSDSQSVGTTSDPGLDGGHFPPGPPPNSPAAGKGQKGNKKKQQLSIEALASQNETANKTPDKMNMATSEEELADGASLSEKRSRSIDIIISPEDAKFIGNLTNESSTEPDKDTPDRNQTSDKPSSSDVSANKETFPDVKDDEDETKAEGYLNVSYEEDDDPNGSKRSRDSAGSHRGDLKRTRFSEDESEDKTESP</sequence>
<feature type="compositionally biased region" description="Basic and acidic residues" evidence="1">
    <location>
        <begin position="493"/>
        <end position="504"/>
    </location>
</feature>
<comment type="caution">
    <text evidence="2">The sequence shown here is derived from an EMBL/GenBank/DDBJ whole genome shotgun (WGS) entry which is preliminary data.</text>
</comment>
<accession>A0AAD6J1C5</accession>
<feature type="region of interest" description="Disordered" evidence="1">
    <location>
        <begin position="77"/>
        <end position="126"/>
    </location>
</feature>
<organism evidence="2 3">
    <name type="scientific">Drechslerella dactyloides</name>
    <name type="common">Nematode-trapping fungus</name>
    <name type="synonym">Arthrobotrys dactyloides</name>
    <dbReference type="NCBI Taxonomy" id="74499"/>
    <lineage>
        <taxon>Eukaryota</taxon>
        <taxon>Fungi</taxon>
        <taxon>Dikarya</taxon>
        <taxon>Ascomycota</taxon>
        <taxon>Pezizomycotina</taxon>
        <taxon>Orbiliomycetes</taxon>
        <taxon>Orbiliales</taxon>
        <taxon>Orbiliaceae</taxon>
        <taxon>Drechslerella</taxon>
    </lineage>
</organism>
<evidence type="ECO:0000313" key="2">
    <source>
        <dbReference type="EMBL" id="KAJ6262663.1"/>
    </source>
</evidence>
<dbReference type="Proteomes" id="UP001221413">
    <property type="component" value="Unassembled WGS sequence"/>
</dbReference>
<keyword evidence="3" id="KW-1185">Reference proteome</keyword>
<feature type="compositionally biased region" description="Basic and acidic residues" evidence="1">
    <location>
        <begin position="547"/>
        <end position="580"/>
    </location>
</feature>
<dbReference type="EMBL" id="JAQGDS010000003">
    <property type="protein sequence ID" value="KAJ6262663.1"/>
    <property type="molecule type" value="Genomic_DNA"/>
</dbReference>
<proteinExistence type="predicted"/>
<reference evidence="2" key="1">
    <citation type="submission" date="2023-01" db="EMBL/GenBank/DDBJ databases">
        <title>The chitinases involved in constricting ring structure development in the nematode-trapping fungus Drechslerella dactyloides.</title>
        <authorList>
            <person name="Wang R."/>
            <person name="Zhang L."/>
            <person name="Tang P."/>
            <person name="Li S."/>
            <person name="Liang L."/>
        </authorList>
    </citation>
    <scope>NUCLEOTIDE SEQUENCE</scope>
    <source>
        <strain evidence="2">YMF1.00031</strain>
    </source>
</reference>
<evidence type="ECO:0000256" key="1">
    <source>
        <dbReference type="SAM" id="MobiDB-lite"/>
    </source>
</evidence>
<evidence type="ECO:0000313" key="3">
    <source>
        <dbReference type="Proteomes" id="UP001221413"/>
    </source>
</evidence>
<dbReference type="AlphaFoldDB" id="A0AAD6J1C5"/>
<feature type="compositionally biased region" description="Low complexity" evidence="1">
    <location>
        <begin position="77"/>
        <end position="91"/>
    </location>
</feature>
<feature type="compositionally biased region" description="Acidic residues" evidence="1">
    <location>
        <begin position="354"/>
        <end position="364"/>
    </location>
</feature>
<name>A0AAD6J1C5_DREDA</name>
<feature type="compositionally biased region" description="Polar residues" evidence="1">
    <location>
        <begin position="40"/>
        <end position="49"/>
    </location>
</feature>
<feature type="compositionally biased region" description="Basic and acidic residues" evidence="1">
    <location>
        <begin position="369"/>
        <end position="378"/>
    </location>
</feature>
<feature type="region of interest" description="Disordered" evidence="1">
    <location>
        <begin position="1"/>
        <end position="57"/>
    </location>
</feature>
<feature type="region of interest" description="Disordered" evidence="1">
    <location>
        <begin position="351"/>
        <end position="580"/>
    </location>
</feature>
<protein>
    <submittedName>
        <fullName evidence="2">Uncharacterized protein</fullName>
    </submittedName>
</protein>
<feature type="compositionally biased region" description="Polar residues" evidence="1">
    <location>
        <begin position="505"/>
        <end position="517"/>
    </location>
</feature>